<dbReference type="Gene3D" id="3.10.20.90">
    <property type="entry name" value="Phosphatidylinositol 3-kinase Catalytic Subunit, Chain A, domain 1"/>
    <property type="match status" value="1"/>
</dbReference>
<dbReference type="CDD" id="cd01763">
    <property type="entry name" value="Ubl_SUMO_like"/>
    <property type="match status" value="1"/>
</dbReference>
<name>A0AAW1H5L0_SAPOF</name>
<proteinExistence type="predicted"/>
<dbReference type="Proteomes" id="UP001443914">
    <property type="component" value="Unassembled WGS sequence"/>
</dbReference>
<keyword evidence="4" id="KW-1185">Reference proteome</keyword>
<reference evidence="3" key="1">
    <citation type="submission" date="2024-03" db="EMBL/GenBank/DDBJ databases">
        <title>WGS assembly of Saponaria officinalis var. Norfolk2.</title>
        <authorList>
            <person name="Jenkins J."/>
            <person name="Shu S."/>
            <person name="Grimwood J."/>
            <person name="Barry K."/>
            <person name="Goodstein D."/>
            <person name="Schmutz J."/>
            <person name="Leebens-Mack J."/>
            <person name="Osbourn A."/>
        </authorList>
    </citation>
    <scope>NUCLEOTIDE SEQUENCE [LARGE SCALE GENOMIC DNA]</scope>
    <source>
        <strain evidence="3">JIC</strain>
    </source>
</reference>
<evidence type="ECO:0000259" key="2">
    <source>
        <dbReference type="Pfam" id="PF11976"/>
    </source>
</evidence>
<protein>
    <recommendedName>
        <fullName evidence="2">Rad60/SUMO-like domain-containing protein</fullName>
    </recommendedName>
</protein>
<feature type="domain" description="Rad60/SUMO-like" evidence="2">
    <location>
        <begin position="36"/>
        <end position="103"/>
    </location>
</feature>
<evidence type="ECO:0000313" key="3">
    <source>
        <dbReference type="EMBL" id="KAK9671487.1"/>
    </source>
</evidence>
<dbReference type="PANTHER" id="PTHR10562">
    <property type="entry name" value="SMALL UBIQUITIN-RELATED MODIFIER"/>
    <property type="match status" value="1"/>
</dbReference>
<sequence>MAENGEISSGNSEGSKLKQKTNTTSEDDNDPRFVFIKFVDQRGKVLHLRVKRSSQFGVAFETYRKNNNLEGCPNFMYNGSRLSPSVTPAELNFRNGEQIDVFIISYGG</sequence>
<gene>
    <name evidence="3" type="ORF">RND81_12G033000</name>
</gene>
<feature type="region of interest" description="Disordered" evidence="1">
    <location>
        <begin position="1"/>
        <end position="29"/>
    </location>
</feature>
<dbReference type="AlphaFoldDB" id="A0AAW1H5L0"/>
<dbReference type="InterPro" id="IPR029071">
    <property type="entry name" value="Ubiquitin-like_domsf"/>
</dbReference>
<comment type="caution">
    <text evidence="3">The sequence shown here is derived from an EMBL/GenBank/DDBJ whole genome shotgun (WGS) entry which is preliminary data.</text>
</comment>
<dbReference type="SUPFAM" id="SSF54236">
    <property type="entry name" value="Ubiquitin-like"/>
    <property type="match status" value="1"/>
</dbReference>
<dbReference type="EMBL" id="JBDFQZ010000012">
    <property type="protein sequence ID" value="KAK9671487.1"/>
    <property type="molecule type" value="Genomic_DNA"/>
</dbReference>
<accession>A0AAW1H5L0</accession>
<evidence type="ECO:0000256" key="1">
    <source>
        <dbReference type="SAM" id="MobiDB-lite"/>
    </source>
</evidence>
<evidence type="ECO:0000313" key="4">
    <source>
        <dbReference type="Proteomes" id="UP001443914"/>
    </source>
</evidence>
<dbReference type="InterPro" id="IPR022617">
    <property type="entry name" value="Rad60/SUMO-like_dom"/>
</dbReference>
<dbReference type="Pfam" id="PF11976">
    <property type="entry name" value="Rad60-SLD"/>
    <property type="match status" value="1"/>
</dbReference>
<organism evidence="3 4">
    <name type="scientific">Saponaria officinalis</name>
    <name type="common">Common soapwort</name>
    <name type="synonym">Lychnis saponaria</name>
    <dbReference type="NCBI Taxonomy" id="3572"/>
    <lineage>
        <taxon>Eukaryota</taxon>
        <taxon>Viridiplantae</taxon>
        <taxon>Streptophyta</taxon>
        <taxon>Embryophyta</taxon>
        <taxon>Tracheophyta</taxon>
        <taxon>Spermatophyta</taxon>
        <taxon>Magnoliopsida</taxon>
        <taxon>eudicotyledons</taxon>
        <taxon>Gunneridae</taxon>
        <taxon>Pentapetalae</taxon>
        <taxon>Caryophyllales</taxon>
        <taxon>Caryophyllaceae</taxon>
        <taxon>Caryophylleae</taxon>
        <taxon>Saponaria</taxon>
    </lineage>
</organism>
<feature type="compositionally biased region" description="Low complexity" evidence="1">
    <location>
        <begin position="1"/>
        <end position="14"/>
    </location>
</feature>